<evidence type="ECO:0000313" key="2">
    <source>
        <dbReference type="Proteomes" id="UP000018466"/>
    </source>
</evidence>
<evidence type="ECO:0008006" key="3">
    <source>
        <dbReference type="Google" id="ProtNLM"/>
    </source>
</evidence>
<protein>
    <recommendedName>
        <fullName evidence="3">Catalase</fullName>
    </recommendedName>
</protein>
<dbReference type="GeneID" id="86939998"/>
<accession>A0AA37DH18</accession>
<evidence type="ECO:0000313" key="1">
    <source>
        <dbReference type="EMBL" id="EHO18017.1"/>
    </source>
</evidence>
<organism evidence="1 2">
    <name type="scientific">Stomatobaculum longum</name>
    <dbReference type="NCBI Taxonomy" id="796942"/>
    <lineage>
        <taxon>Bacteria</taxon>
        <taxon>Bacillati</taxon>
        <taxon>Bacillota</taxon>
        <taxon>Clostridia</taxon>
        <taxon>Lachnospirales</taxon>
        <taxon>Lachnospiraceae</taxon>
        <taxon>Stomatobaculum</taxon>
    </lineage>
</organism>
<dbReference type="Pfam" id="PF18907">
    <property type="entry name" value="DUF5662"/>
    <property type="match status" value="1"/>
</dbReference>
<comment type="caution">
    <text evidence="1">The sequence shown here is derived from an EMBL/GenBank/DDBJ whole genome shotgun (WGS) entry which is preliminary data.</text>
</comment>
<keyword evidence="2" id="KW-1185">Reference proteome</keyword>
<dbReference type="RefSeq" id="WP_009532036.1">
    <property type="nucleotide sequence ID" value="NZ_JH590861.1"/>
</dbReference>
<dbReference type="EMBL" id="AGEL01000003">
    <property type="protein sequence ID" value="EHO18017.1"/>
    <property type="molecule type" value="Genomic_DNA"/>
</dbReference>
<dbReference type="Proteomes" id="UP000018466">
    <property type="component" value="Unassembled WGS sequence"/>
</dbReference>
<sequence length="193" mass="22984">MRPLFYAKNAIQHFCTITKHKLTVMDLCFKVGLIRQGLAHDLSKYSPTEFMTGVRYFQGVRSPNAAERQELGYSRSWLHHKGRNRHHYEYWVDVDKKRGWVSLKMPLRFVLEMVCDRIAASKVYSGQDYTDAVPLGYYLSKQEGRLLHPETRALLKKLLYMLRDKGEHYTLGYMRWLRRHPALYERREQPVCQ</sequence>
<proteinExistence type="predicted"/>
<name>A0AA37DH18_9FIRM</name>
<dbReference type="AlphaFoldDB" id="A0AA37DH18"/>
<gene>
    <name evidence="1" type="ORF">HMPREF9623_00201</name>
</gene>
<reference evidence="1 2" key="1">
    <citation type="submission" date="2011-10" db="EMBL/GenBank/DDBJ databases">
        <title>The Genome Sequence of Lachnospiraceae bacterium ACC2.</title>
        <authorList>
            <consortium name="The Broad Institute Genome Sequencing Platform"/>
            <person name="Earl A."/>
            <person name="Ward D."/>
            <person name="Feldgarden M."/>
            <person name="Gevers D."/>
            <person name="Sizova M."/>
            <person name="Hazen A."/>
            <person name="Epstein S."/>
            <person name="Young S.K."/>
            <person name="Zeng Q."/>
            <person name="Gargeya S."/>
            <person name="Fitzgerald M."/>
            <person name="Haas B."/>
            <person name="Abouelleil A."/>
            <person name="Alvarado L."/>
            <person name="Arachchi H.M."/>
            <person name="Berlin A."/>
            <person name="Brown A."/>
            <person name="Chapman S.B."/>
            <person name="Chen Z."/>
            <person name="Dunbar C."/>
            <person name="Freedman E."/>
            <person name="Gearin G."/>
            <person name="Goldberg J."/>
            <person name="Griggs A."/>
            <person name="Gujja S."/>
            <person name="Heiman D."/>
            <person name="Howarth C."/>
            <person name="Larson L."/>
            <person name="Lui A."/>
            <person name="MacDonald P.J.P."/>
            <person name="Montmayeur A."/>
            <person name="Murphy C."/>
            <person name="Neiman D."/>
            <person name="Pearson M."/>
            <person name="Priest M."/>
            <person name="Roberts A."/>
            <person name="Saif S."/>
            <person name="Shea T."/>
            <person name="Shenoy N."/>
            <person name="Sisk P."/>
            <person name="Stolte C."/>
            <person name="Sykes S."/>
            <person name="Wortman J."/>
            <person name="Nusbaum C."/>
            <person name="Birren B."/>
        </authorList>
    </citation>
    <scope>NUCLEOTIDE SEQUENCE [LARGE SCALE GENOMIC DNA]</scope>
    <source>
        <strain evidence="1 2">ACC2</strain>
    </source>
</reference>
<dbReference type="InterPro" id="IPR043721">
    <property type="entry name" value="DUF5662"/>
</dbReference>